<dbReference type="AlphaFoldDB" id="A0A133PQJ4"/>
<dbReference type="PANTHER" id="PTHR43823:SF3">
    <property type="entry name" value="MULTIDRUG EXPORT PROTEIN MEPA"/>
    <property type="match status" value="1"/>
</dbReference>
<name>A0A133PQJ4_9FIRM</name>
<evidence type="ECO:0000256" key="2">
    <source>
        <dbReference type="ARBA" id="ARBA00008417"/>
    </source>
</evidence>
<accession>A0A133PQJ4</accession>
<keyword evidence="5" id="KW-1003">Cell membrane</keyword>
<evidence type="ECO:0000313" key="11">
    <source>
        <dbReference type="EMBL" id="KXA30908.1"/>
    </source>
</evidence>
<feature type="transmembrane region" description="Helical" evidence="10">
    <location>
        <begin position="354"/>
        <end position="375"/>
    </location>
</feature>
<comment type="similarity">
    <text evidence="2">Belongs to the multi antimicrobial extrusion (MATE) (TC 2.A.66.1) family. MepA subfamily.</text>
</comment>
<protein>
    <recommendedName>
        <fullName evidence="3">Multidrug export protein MepA</fullName>
    </recommendedName>
</protein>
<evidence type="ECO:0000256" key="9">
    <source>
        <dbReference type="ARBA" id="ARBA00023251"/>
    </source>
</evidence>
<dbReference type="GO" id="GO:0046677">
    <property type="term" value="P:response to antibiotic"/>
    <property type="evidence" value="ECO:0007669"/>
    <property type="project" value="UniProtKB-KW"/>
</dbReference>
<dbReference type="PANTHER" id="PTHR43823">
    <property type="entry name" value="SPORULATION PROTEIN YKVU"/>
    <property type="match status" value="1"/>
</dbReference>
<reference evidence="11 12" key="1">
    <citation type="submission" date="2016-01" db="EMBL/GenBank/DDBJ databases">
        <authorList>
            <person name="Oliw E.H."/>
        </authorList>
    </citation>
    <scope>NUCLEOTIDE SEQUENCE [LARGE SCALE GENOMIC DNA]</scope>
    <source>
        <strain evidence="11 12">CMW7756A</strain>
    </source>
</reference>
<evidence type="ECO:0000256" key="3">
    <source>
        <dbReference type="ARBA" id="ARBA00022106"/>
    </source>
</evidence>
<dbReference type="PATRIC" id="fig|54005.3.peg.676"/>
<proteinExistence type="inferred from homology"/>
<evidence type="ECO:0000256" key="7">
    <source>
        <dbReference type="ARBA" id="ARBA00022989"/>
    </source>
</evidence>
<comment type="subcellular location">
    <subcellularLocation>
        <location evidence="1">Cell membrane</location>
        <topology evidence="1">Multi-pass membrane protein</topology>
    </subcellularLocation>
</comment>
<feature type="transmembrane region" description="Helical" evidence="10">
    <location>
        <begin position="127"/>
        <end position="144"/>
    </location>
</feature>
<gene>
    <name evidence="11" type="ORF">HMPREF3229_00688</name>
</gene>
<dbReference type="PIRSF" id="PIRSF006603">
    <property type="entry name" value="DinF"/>
    <property type="match status" value="1"/>
</dbReference>
<keyword evidence="7 10" id="KW-1133">Transmembrane helix</keyword>
<evidence type="ECO:0000256" key="8">
    <source>
        <dbReference type="ARBA" id="ARBA00023136"/>
    </source>
</evidence>
<feature type="transmembrane region" description="Helical" evidence="10">
    <location>
        <begin position="407"/>
        <end position="428"/>
    </location>
</feature>
<dbReference type="GO" id="GO:0015297">
    <property type="term" value="F:antiporter activity"/>
    <property type="evidence" value="ECO:0007669"/>
    <property type="project" value="InterPro"/>
</dbReference>
<feature type="transmembrane region" description="Helical" evidence="10">
    <location>
        <begin position="84"/>
        <end position="107"/>
    </location>
</feature>
<dbReference type="EMBL" id="LRQE01000022">
    <property type="protein sequence ID" value="KXA30908.1"/>
    <property type="molecule type" value="Genomic_DNA"/>
</dbReference>
<dbReference type="CDD" id="cd13143">
    <property type="entry name" value="MATE_MepA_like"/>
    <property type="match status" value="1"/>
</dbReference>
<feature type="transmembrane region" description="Helical" evidence="10">
    <location>
        <begin position="308"/>
        <end position="331"/>
    </location>
</feature>
<sequence length="444" mass="50010">MSLNKQFFKFVIPSIIAMWVFSIYTIVDGFFVANFAGELELSAVTIVVPYVNFLFAIAIITGVGSQTIIGIELGKGNRDEANKVFTFIILFILSFSIILALIGIIFMNQIISFLGADSTLFQLSHDYLSVIVFFSPFYIIAYAFEVLVKVDGFPKTAIIGAVSACLTNIVLDYVLIDKFQLGVRGAALATGIAQFLSCFIFFIHFRAAKGYLRFVKIKMEFKEVLHYLKTTVIYGFGEFISELNTATFVFIFNLFIIKYLSPEYLSAYAVINYMSLFANSTFQGVCHGTLPLLSYYHGSRERDKSIKIIRMSFIFVFIISVIMYSIAFFGAESLFNMFLENKNMISSSIRPMRIYALMYLLAGQNLFIASLSSAIGEPQYSIIINILRGSVSLFISIYLMVHLFGVRFLFFGAGVSELVVFVIALYSLKKMLDKSALRLKEGYE</sequence>
<dbReference type="InterPro" id="IPR051327">
    <property type="entry name" value="MATE_MepA_subfamily"/>
</dbReference>
<dbReference type="InterPro" id="IPR002528">
    <property type="entry name" value="MATE_fam"/>
</dbReference>
<evidence type="ECO:0000256" key="4">
    <source>
        <dbReference type="ARBA" id="ARBA00022448"/>
    </source>
</evidence>
<feature type="transmembrane region" description="Helical" evidence="10">
    <location>
        <begin position="39"/>
        <end position="63"/>
    </location>
</feature>
<keyword evidence="6 10" id="KW-0812">Transmembrane</keyword>
<dbReference type="RefSeq" id="WP_060799909.1">
    <property type="nucleotide sequence ID" value="NZ_KQ957096.1"/>
</dbReference>
<feature type="transmembrane region" description="Helical" evidence="10">
    <location>
        <begin position="156"/>
        <end position="176"/>
    </location>
</feature>
<keyword evidence="4" id="KW-0813">Transport</keyword>
<evidence type="ECO:0000256" key="6">
    <source>
        <dbReference type="ARBA" id="ARBA00022692"/>
    </source>
</evidence>
<feature type="transmembrane region" description="Helical" evidence="10">
    <location>
        <begin position="182"/>
        <end position="205"/>
    </location>
</feature>
<dbReference type="Pfam" id="PF01554">
    <property type="entry name" value="MatE"/>
    <property type="match status" value="2"/>
</dbReference>
<feature type="transmembrane region" description="Helical" evidence="10">
    <location>
        <begin position="276"/>
        <end position="296"/>
    </location>
</feature>
<evidence type="ECO:0000313" key="12">
    <source>
        <dbReference type="Proteomes" id="UP000070174"/>
    </source>
</evidence>
<evidence type="ECO:0000256" key="10">
    <source>
        <dbReference type="SAM" id="Phobius"/>
    </source>
</evidence>
<comment type="caution">
    <text evidence="11">The sequence shown here is derived from an EMBL/GenBank/DDBJ whole genome shotgun (WGS) entry which is preliminary data.</text>
</comment>
<dbReference type="GO" id="GO:0005886">
    <property type="term" value="C:plasma membrane"/>
    <property type="evidence" value="ECO:0007669"/>
    <property type="project" value="UniProtKB-SubCell"/>
</dbReference>
<evidence type="ECO:0000256" key="1">
    <source>
        <dbReference type="ARBA" id="ARBA00004651"/>
    </source>
</evidence>
<keyword evidence="8 10" id="KW-0472">Membrane</keyword>
<organism evidence="11">
    <name type="scientific">Peptoniphilus harei</name>
    <dbReference type="NCBI Taxonomy" id="54005"/>
    <lineage>
        <taxon>Bacteria</taxon>
        <taxon>Bacillati</taxon>
        <taxon>Bacillota</taxon>
        <taxon>Tissierellia</taxon>
        <taxon>Tissierellales</taxon>
        <taxon>Peptoniphilaceae</taxon>
        <taxon>Peptoniphilus</taxon>
    </lineage>
</organism>
<dbReference type="InterPro" id="IPR045070">
    <property type="entry name" value="MATE_MepA-like"/>
</dbReference>
<dbReference type="Proteomes" id="UP000070174">
    <property type="component" value="Unassembled WGS sequence"/>
</dbReference>
<feature type="transmembrane region" description="Helical" evidence="10">
    <location>
        <begin position="226"/>
        <end position="256"/>
    </location>
</feature>
<dbReference type="InterPro" id="IPR048279">
    <property type="entry name" value="MdtK-like"/>
</dbReference>
<evidence type="ECO:0000256" key="5">
    <source>
        <dbReference type="ARBA" id="ARBA00022475"/>
    </source>
</evidence>
<feature type="transmembrane region" description="Helical" evidence="10">
    <location>
        <begin position="7"/>
        <end position="27"/>
    </location>
</feature>
<dbReference type="GO" id="GO:0042910">
    <property type="term" value="F:xenobiotic transmembrane transporter activity"/>
    <property type="evidence" value="ECO:0007669"/>
    <property type="project" value="InterPro"/>
</dbReference>
<feature type="transmembrane region" description="Helical" evidence="10">
    <location>
        <begin position="382"/>
        <end position="401"/>
    </location>
</feature>
<keyword evidence="9" id="KW-0046">Antibiotic resistance</keyword>